<dbReference type="RefSeq" id="WP_035451463.1">
    <property type="nucleotide sequence ID" value="NZ_AZGA01000088.1"/>
</dbReference>
<name>X0PN41_9LACO</name>
<dbReference type="PATRIC" id="fig|1423734.3.peg.1616"/>
<dbReference type="EMBL" id="AZGA01000088">
    <property type="protein sequence ID" value="KRM30466.1"/>
    <property type="molecule type" value="Genomic_DNA"/>
</dbReference>
<feature type="compositionally biased region" description="Polar residues" evidence="1">
    <location>
        <begin position="37"/>
        <end position="51"/>
    </location>
</feature>
<evidence type="ECO:0000256" key="2">
    <source>
        <dbReference type="SAM" id="Phobius"/>
    </source>
</evidence>
<evidence type="ECO:0000256" key="1">
    <source>
        <dbReference type="SAM" id="MobiDB-lite"/>
    </source>
</evidence>
<keyword evidence="2" id="KW-0472">Membrane</keyword>
<feature type="compositionally biased region" description="Low complexity" evidence="1">
    <location>
        <begin position="52"/>
        <end position="72"/>
    </location>
</feature>
<keyword evidence="2" id="KW-0812">Transmembrane</keyword>
<feature type="transmembrane region" description="Helical" evidence="2">
    <location>
        <begin position="84"/>
        <end position="108"/>
    </location>
</feature>
<dbReference type="OrthoDB" id="2168731at2"/>
<dbReference type="Proteomes" id="UP000051236">
    <property type="component" value="Unassembled WGS sequence"/>
</dbReference>
<dbReference type="Pfam" id="PF13240">
    <property type="entry name" value="Zn_Ribbon_1"/>
    <property type="match status" value="1"/>
</dbReference>
<evidence type="ECO:0000313" key="5">
    <source>
        <dbReference type="Proteomes" id="UP000051236"/>
    </source>
</evidence>
<sequence>MNELKFCPNCGAKIKPEDIFCPECGFDLRPARLAKSTAPTSGEPTGQPTSHQQPEPAPTTAQAAPAKPQAPRATPPKQPGKKRFWLLVSGGIVVALLLLAFIGGSWYYSKGHQTARLADQVTSSVPDEVAKATVDAQQQPILSQRLAPLVNLYKAKAGTQQAMRALVEGTSKSDLVKVVQTGHYFVVFPKYQVMLKTATIQVKTNLTNPAFKLNGQDVASKGSNPYSLEAQLPGSYTLRVDGKNRDSATNKSMTVNLLASSSTNADLSVKTKTTKSKKDALDDLLAKTDKESDAEKAAAQSKADAAAAESQAAASSSQAQSRRNADNNSTNHTGFDYPSDPSLRNSNDSTDGLVGAWHSGAQSFQFNGDGTYSSISNGQTSNGTYRVVYRDGDILNVQFSSDGQTSVTEPFAFDDGDLIETHLKIRWTPAD</sequence>
<dbReference type="PANTHER" id="PTHR40038:SF1">
    <property type="entry name" value="MEMBRANE-ASSOCIATED PROTEIN TCAA"/>
    <property type="match status" value="1"/>
</dbReference>
<dbReference type="InterPro" id="IPR026870">
    <property type="entry name" value="Zinc_ribbon_dom"/>
</dbReference>
<keyword evidence="5" id="KW-1185">Reference proteome</keyword>
<gene>
    <name evidence="4" type="ORF">FC83_GL001597</name>
</gene>
<reference evidence="4 5" key="1">
    <citation type="journal article" date="2015" name="Genome Announc.">
        <title>Expanding the biotechnology potential of lactobacilli through comparative genomics of 213 strains and associated genera.</title>
        <authorList>
            <person name="Sun Z."/>
            <person name="Harris H.M."/>
            <person name="McCann A."/>
            <person name="Guo C."/>
            <person name="Argimon S."/>
            <person name="Zhang W."/>
            <person name="Yang X."/>
            <person name="Jeffery I.B."/>
            <person name="Cooney J.C."/>
            <person name="Kagawa T.F."/>
            <person name="Liu W."/>
            <person name="Song Y."/>
            <person name="Salvetti E."/>
            <person name="Wrobel A."/>
            <person name="Rasinkangas P."/>
            <person name="Parkhill J."/>
            <person name="Rea M.C."/>
            <person name="O'Sullivan O."/>
            <person name="Ritari J."/>
            <person name="Douillard F.P."/>
            <person name="Paul Ross R."/>
            <person name="Yang R."/>
            <person name="Briner A.E."/>
            <person name="Felis G.E."/>
            <person name="de Vos W.M."/>
            <person name="Barrangou R."/>
            <person name="Klaenhammer T.R."/>
            <person name="Caufield P.W."/>
            <person name="Cui Y."/>
            <person name="Zhang H."/>
            <person name="O'Toole P.W."/>
        </authorList>
    </citation>
    <scope>NUCLEOTIDE SEQUENCE [LARGE SCALE GENOMIC DNA]</scope>
    <source>
        <strain evidence="4 5">DSM 18527</strain>
    </source>
</reference>
<protein>
    <recommendedName>
        <fullName evidence="3">Zinc-ribbon domain-containing protein</fullName>
    </recommendedName>
</protein>
<organism evidence="4 5">
    <name type="scientific">Agrilactobacillus composti DSM 18527 = JCM 14202</name>
    <dbReference type="NCBI Taxonomy" id="1423734"/>
    <lineage>
        <taxon>Bacteria</taxon>
        <taxon>Bacillati</taxon>
        <taxon>Bacillota</taxon>
        <taxon>Bacilli</taxon>
        <taxon>Lactobacillales</taxon>
        <taxon>Lactobacillaceae</taxon>
        <taxon>Agrilactobacillus</taxon>
    </lineage>
</organism>
<dbReference type="PANTHER" id="PTHR40038">
    <property type="entry name" value="MEMBRANE-ASSOCIATED PROTEIN TCAA"/>
    <property type="match status" value="1"/>
</dbReference>
<keyword evidence="2" id="KW-1133">Transmembrane helix</keyword>
<accession>X0PN41</accession>
<evidence type="ECO:0000313" key="4">
    <source>
        <dbReference type="EMBL" id="KRM30466.1"/>
    </source>
</evidence>
<dbReference type="eggNOG" id="COG4640">
    <property type="taxonomic scope" value="Bacteria"/>
</dbReference>
<feature type="compositionally biased region" description="Low complexity" evidence="1">
    <location>
        <begin position="297"/>
        <end position="321"/>
    </location>
</feature>
<feature type="region of interest" description="Disordered" evidence="1">
    <location>
        <begin position="289"/>
        <end position="354"/>
    </location>
</feature>
<feature type="domain" description="Zinc-ribbon" evidence="3">
    <location>
        <begin position="6"/>
        <end position="28"/>
    </location>
</feature>
<comment type="caution">
    <text evidence="4">The sequence shown here is derived from an EMBL/GenBank/DDBJ whole genome shotgun (WGS) entry which is preliminary data.</text>
</comment>
<dbReference type="STRING" id="1423734.FC83_GL001597"/>
<proteinExistence type="predicted"/>
<dbReference type="AlphaFoldDB" id="X0PN41"/>
<evidence type="ECO:0000259" key="3">
    <source>
        <dbReference type="Pfam" id="PF13240"/>
    </source>
</evidence>
<feature type="region of interest" description="Disordered" evidence="1">
    <location>
        <begin position="35"/>
        <end position="79"/>
    </location>
</feature>